<evidence type="ECO:0000256" key="1">
    <source>
        <dbReference type="SAM" id="SignalP"/>
    </source>
</evidence>
<protein>
    <submittedName>
        <fullName evidence="2">TorF family putative porin</fullName>
    </submittedName>
</protein>
<accession>A0AAE9XUU6</accession>
<dbReference type="NCBIfam" id="TIGR02001">
    <property type="entry name" value="gcw_chp"/>
    <property type="match status" value="1"/>
</dbReference>
<gene>
    <name evidence="2" type="ORF">PH603_11700</name>
</gene>
<feature type="chain" id="PRO_5042045837" evidence="1">
    <location>
        <begin position="30"/>
        <end position="240"/>
    </location>
</feature>
<organism evidence="2 3">
    <name type="scientific">Gimibacter soli</name>
    <dbReference type="NCBI Taxonomy" id="3024400"/>
    <lineage>
        <taxon>Bacteria</taxon>
        <taxon>Pseudomonadati</taxon>
        <taxon>Pseudomonadota</taxon>
        <taxon>Alphaproteobacteria</taxon>
        <taxon>Kordiimonadales</taxon>
        <taxon>Temperatibacteraceae</taxon>
        <taxon>Gimibacter</taxon>
    </lineage>
</organism>
<name>A0AAE9XUU6_9PROT</name>
<evidence type="ECO:0000313" key="2">
    <source>
        <dbReference type="EMBL" id="WCL53199.1"/>
    </source>
</evidence>
<reference evidence="2" key="1">
    <citation type="submission" date="2023-01" db="EMBL/GenBank/DDBJ databases">
        <title>The genome sequence of Kordiimonadaceae bacterium 6D33.</title>
        <authorList>
            <person name="Liu Y."/>
        </authorList>
    </citation>
    <scope>NUCLEOTIDE SEQUENCE</scope>
    <source>
        <strain evidence="2">6D33</strain>
    </source>
</reference>
<evidence type="ECO:0000313" key="3">
    <source>
        <dbReference type="Proteomes" id="UP001217500"/>
    </source>
</evidence>
<dbReference type="EMBL" id="CP116805">
    <property type="protein sequence ID" value="WCL53199.1"/>
    <property type="molecule type" value="Genomic_DNA"/>
</dbReference>
<proteinExistence type="predicted"/>
<dbReference type="InterPro" id="IPR010239">
    <property type="entry name" value="CHP02001"/>
</dbReference>
<keyword evidence="1" id="KW-0732">Signal</keyword>
<sequence>MPTLKLRRSLVPLVLIASAAAVAPSAAMADDEPYFSLSANASLVSEYRFRGLSLSEKDPAIQGGFDVSTKDGFYIGAWGSSIEGYGTDTGGLSELELDIYAGYATEIGAGLTADIGVLAYTYPGSDGTHYVEAYGSISGNFAELVDWKLGAAYVWGGQANLTNQDNIYVYLDAGVPIKDTPITATGHIAYEDGAFGDGKWDWNLGLEYAFEQYSVSVQYVDTNVDGIGAAAAVFGLHASF</sequence>
<dbReference type="Proteomes" id="UP001217500">
    <property type="component" value="Chromosome"/>
</dbReference>
<keyword evidence="3" id="KW-1185">Reference proteome</keyword>
<feature type="signal peptide" evidence="1">
    <location>
        <begin position="1"/>
        <end position="29"/>
    </location>
</feature>
<dbReference type="KEGG" id="gso:PH603_11700"/>
<dbReference type="Pfam" id="PF09694">
    <property type="entry name" value="Gcw_chp"/>
    <property type="match status" value="1"/>
</dbReference>
<dbReference type="AlphaFoldDB" id="A0AAE9XUU6"/>
<dbReference type="RefSeq" id="WP_289502711.1">
    <property type="nucleotide sequence ID" value="NZ_CP116805.1"/>
</dbReference>